<dbReference type="InterPro" id="IPR037152">
    <property type="entry name" value="L-asparaginase_N_sf"/>
</dbReference>
<protein>
    <recommendedName>
        <fullName evidence="1">asparaginase</fullName>
        <ecNumber evidence="1">3.5.1.1</ecNumber>
    </recommendedName>
</protein>
<feature type="domain" description="L-asparaginase N-terminal" evidence="4">
    <location>
        <begin position="17"/>
        <end position="201"/>
    </location>
</feature>
<dbReference type="PRINTS" id="PR00139">
    <property type="entry name" value="ASNGLNASE"/>
</dbReference>
<evidence type="ECO:0000313" key="6">
    <source>
        <dbReference type="EMBL" id="CAE0839308.1"/>
    </source>
</evidence>
<dbReference type="GO" id="GO:0009066">
    <property type="term" value="P:aspartate family amino acid metabolic process"/>
    <property type="evidence" value="ECO:0007669"/>
    <property type="project" value="UniProtKB-ARBA"/>
</dbReference>
<dbReference type="FunFam" id="3.40.50.40:FF:000001">
    <property type="entry name" value="L-asparaginase 1"/>
    <property type="match status" value="1"/>
</dbReference>
<dbReference type="InterPro" id="IPR027473">
    <property type="entry name" value="L-asparaginase_C"/>
</dbReference>
<dbReference type="Pfam" id="PF00710">
    <property type="entry name" value="Asparaginase"/>
    <property type="match status" value="1"/>
</dbReference>
<evidence type="ECO:0000259" key="4">
    <source>
        <dbReference type="Pfam" id="PF00710"/>
    </source>
</evidence>
<dbReference type="InterPro" id="IPR041725">
    <property type="entry name" value="L-asparaginase_I"/>
</dbReference>
<evidence type="ECO:0000259" key="5">
    <source>
        <dbReference type="Pfam" id="PF17763"/>
    </source>
</evidence>
<dbReference type="CDD" id="cd08963">
    <property type="entry name" value="L-asparaginase_I"/>
    <property type="match status" value="1"/>
</dbReference>
<evidence type="ECO:0000256" key="2">
    <source>
        <dbReference type="ARBA" id="ARBA00022801"/>
    </source>
</evidence>
<dbReference type="GO" id="GO:0004067">
    <property type="term" value="F:asparaginase activity"/>
    <property type="evidence" value="ECO:0007669"/>
    <property type="project" value="UniProtKB-UniRule"/>
</dbReference>
<dbReference type="EC" id="3.5.1.1" evidence="1"/>
<dbReference type="PROSITE" id="PS51732">
    <property type="entry name" value="ASN_GLN_ASE_3"/>
    <property type="match status" value="1"/>
</dbReference>
<dbReference type="PANTHER" id="PTHR11707:SF28">
    <property type="entry name" value="60 KDA LYSOPHOSPHOLIPASE"/>
    <property type="match status" value="1"/>
</dbReference>
<keyword evidence="2" id="KW-0378">Hydrolase</keyword>
<dbReference type="SUPFAM" id="SSF53774">
    <property type="entry name" value="Glutaminase/Asparaginase"/>
    <property type="match status" value="1"/>
</dbReference>
<name>A0A7S4GK06_9EUGL</name>
<dbReference type="Gene3D" id="3.40.50.40">
    <property type="match status" value="1"/>
</dbReference>
<dbReference type="PIRSF" id="PIRSF001220">
    <property type="entry name" value="L-ASNase_gatD"/>
    <property type="match status" value="1"/>
</dbReference>
<feature type="binding site" evidence="3">
    <location>
        <begin position="104"/>
        <end position="105"/>
    </location>
    <ligand>
        <name>substrate</name>
    </ligand>
</feature>
<gene>
    <name evidence="6" type="ORF">EGYM00163_LOCUS50680</name>
</gene>
<accession>A0A7S4GK06</accession>
<dbReference type="Pfam" id="PF17763">
    <property type="entry name" value="Asparaginase_C"/>
    <property type="match status" value="1"/>
</dbReference>
<dbReference type="InterPro" id="IPR027474">
    <property type="entry name" value="L-asparaginase_N"/>
</dbReference>
<feature type="binding site" evidence="3">
    <location>
        <position position="73"/>
    </location>
    <ligand>
        <name>substrate</name>
    </ligand>
</feature>
<dbReference type="EMBL" id="HBJA01147461">
    <property type="protein sequence ID" value="CAE0839308.1"/>
    <property type="molecule type" value="Transcribed_RNA"/>
</dbReference>
<dbReference type="PANTHER" id="PTHR11707">
    <property type="entry name" value="L-ASPARAGINASE"/>
    <property type="match status" value="1"/>
</dbReference>
<proteinExistence type="predicted"/>
<sequence length="363" mass="39667">MGPDDFLEVGASRKHLRVLIINTGGVLGMKPTGDGRCESAEGYLAERMAGMTELEREDVPQYEVVDLLPLIDSSEMGPDTWIRIADEIEKGHSQYDGFVVVSGTDTMAYCASALSFMLQNLERPVVLTGSVIGWDMAWNDARRNLAVSMIFATIRDLFEVCIFFGDKLLRGNRACKLSNVDVDAFDSPNFPPLGKLTTANLSKQIKLNWQLLRQPPRGRLSVHRNVRSNILVTRLVPGFSDESLTQLITQSNSLKAMLLEFYGTGNPSAKGDLLDTLKMAIDRGIVVVACTQCRRGHVSLGTYALGAQLVGMGVIPADDMTTEAAVAKLAVVLGRYNTLPEIKAHFARDMAGEKGLISDISKL</sequence>
<dbReference type="AlphaFoldDB" id="A0A7S4GK06"/>
<dbReference type="Gene3D" id="3.40.50.1170">
    <property type="entry name" value="L-asparaginase, N-terminal domain"/>
    <property type="match status" value="1"/>
</dbReference>
<dbReference type="InterPro" id="IPR006034">
    <property type="entry name" value="Asparaginase/glutaminase-like"/>
</dbReference>
<dbReference type="PIRSF" id="PIRSF500176">
    <property type="entry name" value="L_ASNase"/>
    <property type="match status" value="1"/>
</dbReference>
<reference evidence="6" key="1">
    <citation type="submission" date="2021-01" db="EMBL/GenBank/DDBJ databases">
        <authorList>
            <person name="Corre E."/>
            <person name="Pelletier E."/>
            <person name="Niang G."/>
            <person name="Scheremetjew M."/>
            <person name="Finn R."/>
            <person name="Kale V."/>
            <person name="Holt S."/>
            <person name="Cochrane G."/>
            <person name="Meng A."/>
            <person name="Brown T."/>
            <person name="Cohen L."/>
        </authorList>
    </citation>
    <scope>NUCLEOTIDE SEQUENCE</scope>
    <source>
        <strain evidence="6">CCMP1594</strain>
    </source>
</reference>
<feature type="domain" description="Asparaginase/glutaminase C-terminal" evidence="5">
    <location>
        <begin position="230"/>
        <end position="346"/>
    </location>
</feature>
<dbReference type="InterPro" id="IPR040919">
    <property type="entry name" value="Asparaginase_C"/>
</dbReference>
<organism evidence="6">
    <name type="scientific">Eutreptiella gymnastica</name>
    <dbReference type="NCBI Taxonomy" id="73025"/>
    <lineage>
        <taxon>Eukaryota</taxon>
        <taxon>Discoba</taxon>
        <taxon>Euglenozoa</taxon>
        <taxon>Euglenida</taxon>
        <taxon>Spirocuta</taxon>
        <taxon>Euglenophyceae</taxon>
        <taxon>Eutreptiales</taxon>
        <taxon>Eutreptiaceae</taxon>
        <taxon>Eutreptiella</taxon>
    </lineage>
</organism>
<evidence type="ECO:0000256" key="3">
    <source>
        <dbReference type="PIRSR" id="PIRSR001220-2"/>
    </source>
</evidence>
<evidence type="ECO:0000256" key="1">
    <source>
        <dbReference type="ARBA" id="ARBA00012920"/>
    </source>
</evidence>
<dbReference type="SMART" id="SM00870">
    <property type="entry name" value="Asparaginase"/>
    <property type="match status" value="1"/>
</dbReference>
<dbReference type="InterPro" id="IPR036152">
    <property type="entry name" value="Asp/glu_Ase-like_sf"/>
</dbReference>